<keyword evidence="3" id="KW-1185">Reference proteome</keyword>
<dbReference type="AlphaFoldDB" id="A0AAX4KHS8"/>
<protein>
    <submittedName>
        <fullName evidence="2">Uncharacterized protein</fullName>
    </submittedName>
</protein>
<accession>A0AAX4KHS8</accession>
<dbReference type="GeneID" id="91101925"/>
<proteinExistence type="predicted"/>
<organism evidence="2 3">
    <name type="scientific">Kwoniella europaea PYCC6329</name>
    <dbReference type="NCBI Taxonomy" id="1423913"/>
    <lineage>
        <taxon>Eukaryota</taxon>
        <taxon>Fungi</taxon>
        <taxon>Dikarya</taxon>
        <taxon>Basidiomycota</taxon>
        <taxon>Agaricomycotina</taxon>
        <taxon>Tremellomycetes</taxon>
        <taxon>Tremellales</taxon>
        <taxon>Cryptococcaceae</taxon>
        <taxon>Kwoniella</taxon>
    </lineage>
</organism>
<evidence type="ECO:0000313" key="2">
    <source>
        <dbReference type="EMBL" id="WWD05050.1"/>
    </source>
</evidence>
<dbReference type="EMBL" id="CP144089">
    <property type="protein sequence ID" value="WWD05050.1"/>
    <property type="molecule type" value="Genomic_DNA"/>
</dbReference>
<feature type="region of interest" description="Disordered" evidence="1">
    <location>
        <begin position="9"/>
        <end position="31"/>
    </location>
</feature>
<dbReference type="RefSeq" id="XP_066083017.1">
    <property type="nucleotide sequence ID" value="XM_066226920.1"/>
</dbReference>
<evidence type="ECO:0000256" key="1">
    <source>
        <dbReference type="SAM" id="MobiDB-lite"/>
    </source>
</evidence>
<evidence type="ECO:0000313" key="3">
    <source>
        <dbReference type="Proteomes" id="UP001358614"/>
    </source>
</evidence>
<sequence>MIYNDLIRRSQSSGNDVNDNGKRGQGSTSSTIEDSVELHAQLAQNTLFATVPTFATIAVPTYSLSAIIPPISSGNDDNIVDIESMSFQFLNILGKYGEGTYLENDINLEEDASLISQALKGAFETASILRNYQNGEEGKNYRKSDLESILKRMTVTSYHGELTKPSDLLLYSGVKETSTENGDEDKGYKRRWNGLATSSAVPQSMDIGELKSIVDKSRLFKANLIREISKGEYTSIPQYVLDYYGEHDDDVDRYAHFILCEEIIEDIAKSKGL</sequence>
<dbReference type="Proteomes" id="UP001358614">
    <property type="component" value="Chromosome 1"/>
</dbReference>
<gene>
    <name evidence="2" type="ORF">V865_003121</name>
</gene>
<feature type="compositionally biased region" description="Polar residues" evidence="1">
    <location>
        <begin position="9"/>
        <end position="18"/>
    </location>
</feature>
<dbReference type="KEGG" id="ker:91101925"/>
<reference evidence="2 3" key="1">
    <citation type="submission" date="2024-01" db="EMBL/GenBank/DDBJ databases">
        <title>Comparative genomics of Cryptococcus and Kwoniella reveals pathogenesis evolution and contrasting modes of karyotype evolution via chromosome fusion or intercentromeric recombination.</title>
        <authorList>
            <person name="Coelho M.A."/>
            <person name="David-Palma M."/>
            <person name="Shea T."/>
            <person name="Bowers K."/>
            <person name="McGinley-Smith S."/>
            <person name="Mohammad A.W."/>
            <person name="Gnirke A."/>
            <person name="Yurkov A.M."/>
            <person name="Nowrousian M."/>
            <person name="Sun S."/>
            <person name="Cuomo C.A."/>
            <person name="Heitman J."/>
        </authorList>
    </citation>
    <scope>NUCLEOTIDE SEQUENCE [LARGE SCALE GENOMIC DNA]</scope>
    <source>
        <strain evidence="2 3">PYCC6329</strain>
    </source>
</reference>
<name>A0AAX4KHS8_9TREE</name>